<dbReference type="Gene3D" id="3.40.50.150">
    <property type="entry name" value="Vaccinia Virus protein VP39"/>
    <property type="match status" value="1"/>
</dbReference>
<dbReference type="GO" id="GO:0042167">
    <property type="term" value="P:heme catabolic process"/>
    <property type="evidence" value="ECO:0007669"/>
    <property type="project" value="TreeGrafter"/>
</dbReference>
<dbReference type="GO" id="GO:0006979">
    <property type="term" value="P:response to oxidative stress"/>
    <property type="evidence" value="ECO:0007669"/>
    <property type="project" value="TreeGrafter"/>
</dbReference>
<dbReference type="EMBL" id="LSRX01000136">
    <property type="protein sequence ID" value="OLQ07580.1"/>
    <property type="molecule type" value="Genomic_DNA"/>
</dbReference>
<dbReference type="InterPro" id="IPR016053">
    <property type="entry name" value="Haem_Oase-like"/>
</dbReference>
<comment type="caution">
    <text evidence="8">The sequence shown here is derived from an EMBL/GenBank/DDBJ whole genome shotgun (WGS) entry which is preliminary data.</text>
</comment>
<dbReference type="GO" id="GO:0046872">
    <property type="term" value="F:metal ion binding"/>
    <property type="evidence" value="ECO:0007669"/>
    <property type="project" value="UniProtKB-KW"/>
</dbReference>
<keyword evidence="6" id="KW-0408">Iron</keyword>
<keyword evidence="1" id="KW-0489">Methyltransferase</keyword>
<dbReference type="CDD" id="cd19165">
    <property type="entry name" value="HemeO"/>
    <property type="match status" value="1"/>
</dbReference>
<proteinExistence type="predicted"/>
<dbReference type="GO" id="GO:0008168">
    <property type="term" value="F:methyltransferase activity"/>
    <property type="evidence" value="ECO:0007669"/>
    <property type="project" value="UniProtKB-KW"/>
</dbReference>
<dbReference type="SUPFAM" id="SSF53335">
    <property type="entry name" value="S-adenosyl-L-methionine-dependent methyltransferases"/>
    <property type="match status" value="2"/>
</dbReference>
<dbReference type="OrthoDB" id="447714at2759"/>
<dbReference type="PRINTS" id="PR00088">
    <property type="entry name" value="HAEMOXYGNASE"/>
</dbReference>
<organism evidence="8 9">
    <name type="scientific">Symbiodinium microadriaticum</name>
    <name type="common">Dinoflagellate</name>
    <name type="synonym">Zooxanthella microadriatica</name>
    <dbReference type="NCBI Taxonomy" id="2951"/>
    <lineage>
        <taxon>Eukaryota</taxon>
        <taxon>Sar</taxon>
        <taxon>Alveolata</taxon>
        <taxon>Dinophyceae</taxon>
        <taxon>Suessiales</taxon>
        <taxon>Symbiodiniaceae</taxon>
        <taxon>Symbiodinium</taxon>
    </lineage>
</organism>
<evidence type="ECO:0000256" key="1">
    <source>
        <dbReference type="ARBA" id="ARBA00022603"/>
    </source>
</evidence>
<dbReference type="GO" id="GO:0006788">
    <property type="term" value="P:heme oxidation"/>
    <property type="evidence" value="ECO:0007669"/>
    <property type="project" value="InterPro"/>
</dbReference>
<evidence type="ECO:0000313" key="8">
    <source>
        <dbReference type="EMBL" id="OLQ07580.1"/>
    </source>
</evidence>
<evidence type="ECO:0000256" key="2">
    <source>
        <dbReference type="ARBA" id="ARBA00022617"/>
    </source>
</evidence>
<dbReference type="GO" id="GO:0004392">
    <property type="term" value="F:heme oxygenase (decyclizing) activity"/>
    <property type="evidence" value="ECO:0007669"/>
    <property type="project" value="InterPro"/>
</dbReference>
<keyword evidence="9" id="KW-1185">Reference proteome</keyword>
<dbReference type="InterPro" id="IPR000626">
    <property type="entry name" value="Ubiquitin-like_dom"/>
</dbReference>
<dbReference type="InterPro" id="IPR029071">
    <property type="entry name" value="Ubiquitin-like_domsf"/>
</dbReference>
<dbReference type="InterPro" id="IPR001525">
    <property type="entry name" value="C5_MeTfrase"/>
</dbReference>
<sequence length="2073" mass="229582">MLRKELFTWPPRASALHRFRVKEDLLAAEFDFVQRPLRLVTGCSGAEAPHFAMRQLVGHEGFEQLFGSEINENPRRFILRNCNTKHLFEDVCYVMQGSGACARHGGRCSVPGGEVDIFVGGFPCTPYSFCNPKRFKRNCFTEPAAVPFFEMRKFIAERRPRLVILENVKGLLAPNPETEHPPIDFILRGRNPGKDAADKEMVMLPETVNARKQLVKQGVLKVVVEVVVGRKETGEDEVKCVEDEFKAGKQDETLRPSAHEQAVGKNDHTWDNFDGYQNGSASTMRQTRSEQENDMYDIYHGIYILTCLKMLVLTIKNELESQEDCYQGTEPNADWGLSLIEGYGLRWDILYSYDWGLPQSRPRVYIVMVREDAGGQKAAERIFDVLTACAGRLPRGSCNDFLFPEGHPKLELAKSRVGRCGGGPRKACTKFTEALFRTKRQELGIAASDRPYSKDRAAGWFPQATEKMVQQLDIIYAIAEKQGLDFNFLLADLSQQVSRGAWRDDGNIPTLTTGCCFYSFSRHRPFVGEECLRLNGFPLDEMNLDHHTENELIFLAGNAMSVPVIGAVLFAGLVSLDWGEGRHAVSRASLPSPLEQRPDIRKIVENSVVLAKVTPSLVDDDNEEAVDALQASEAASSTETGELALSRRAAVLLAMAKELSHEPAKREKMDKASSEPKKAGLLAAIQAVAVESTNEEDQEMEGDGTGWSERYSRIESQKAPDRQLCRWLQEAAHLLASMEREERSDSAKHLQLFVVKSLQVFSDARDSDLTNLAGEGLSEAVEQLWSKLRFSEAKALRGRLLTANLLSKLSTTSLDGFDSETWLNKAASLEGVELSSQRARLLQGLSSSRRRSARLLASLLRRWNHESVGDQELLWTQKAVESLQKAWTSTDCPEAWVSFASVGRMSKSCLEIAKKCENQNRPKSSQSFREIAHKLQTEVFAWRLGHALASATPKDFSQYDALHLESEQMTSEEAGFVILRQSAAWKLLQHLKLQGPKSGDLDFTIASQESIEEFARVMTALRAVRESEELSHAADGFLRRCLPSVAAMVHATESVGQAMPDPVRLERFHASEQNLHDCLKTRLSSHLQMKLGNWSLPSLPQRQWEQELQTRISESSNQLNILMRVRMYKRYRRCAAMGGGDGESAPLQIPGAVSDGCPAFADGCPYSKNDEMLEWIKEKRSDAIGACPAFKEGCPFTDASDITKLQAQLAALPPSHAGEALGEKKNTAVLYNLGPVFRLLERRETLQTAMALTVEVARLDGSVVQKLVPPEETVLGLKRLLASDAGLSTAQFRLLLDDRALRNELCLSAVATDDILSLQFVSVPVQRAGSTISFVASFDRDSCSGWTVAAQGVIQELRTAGVEQGQVLWIDFHSSGAEAKACAYFCTELPSRGDLEVAFEVKSGFDMQELHRWACSQASGREIISITMSSSCMRGRPVTIAIFYYAGELSQVGDVRWISVGGGAWEFAASQLAVALRAAGVQREQLLAVDAHNEHPDDNAMFCAYYTAARQGSGPVALDWRAFNRQCDWQVHYLNGSSVVKDEEVTSITASSNCAGRTVQYAFWQAAGDLPEHFHVEMANDAWEEAAKELLRKLVDAGVQQGQVLSIDAHNKGWNSAAVLLAVVRRSRPGRGPLELSCQVRRDGGWELLYRWADQAAVGKQVVSVTGCSSGPGSCGLALLLFLAEPRPEMSAVDHVASAAGSWNGAADELLQLLQNRGMQQGQLLSIDAHNTEPDSHARFSAHFSSSLPGCGPLRLTYRCSNTLGEWPDVHWQGIVRAASKTTVATTGSSNERGRVRVLFNSETSAKAFLPIEMRLRWNATTAEVTVGGKPHEALMDMLKTVHKASQSMKQTVGADCPVFQEACPFKNCITSSGTPLAMELEWRSWGLWIGDEQAQLAEVQDEGLACKLKEGTKEAHQAAETVHFVKEFVRGRVSRQIYAQFVVNLYHIYGALEEALEANAEHPLIESLHFPEELERTAALKQDAAFFLGENWQNETLPSKTTREYVNRIKQVQKESPELLIPHAYTRYLGDLSGGQVLKKAAIRGMKLPDDDSGFKTYLGVIPDSERIAPAS</sequence>
<dbReference type="SUPFAM" id="SSF54236">
    <property type="entry name" value="Ubiquitin-like"/>
    <property type="match status" value="1"/>
</dbReference>
<dbReference type="PROSITE" id="PS50053">
    <property type="entry name" value="UBIQUITIN_2"/>
    <property type="match status" value="1"/>
</dbReference>
<keyword evidence="4" id="KW-0949">S-adenosyl-L-methionine</keyword>
<dbReference type="Pfam" id="PF01126">
    <property type="entry name" value="Heme_oxygenase"/>
    <property type="match status" value="1"/>
</dbReference>
<dbReference type="PROSITE" id="PS00094">
    <property type="entry name" value="C5_MTASE_1"/>
    <property type="match status" value="1"/>
</dbReference>
<dbReference type="Gene3D" id="1.20.910.10">
    <property type="entry name" value="Heme oxygenase-like"/>
    <property type="match status" value="1"/>
</dbReference>
<dbReference type="GO" id="GO:0032259">
    <property type="term" value="P:methylation"/>
    <property type="evidence" value="ECO:0007669"/>
    <property type="project" value="UniProtKB-KW"/>
</dbReference>
<evidence type="ECO:0000256" key="3">
    <source>
        <dbReference type="ARBA" id="ARBA00022679"/>
    </source>
</evidence>
<keyword evidence="2" id="KW-0349">Heme</keyword>
<dbReference type="PANTHER" id="PTHR10720:SF0">
    <property type="entry name" value="HEME OXYGENASE"/>
    <property type="match status" value="1"/>
</dbReference>
<dbReference type="InterPro" id="IPR016084">
    <property type="entry name" value="Haem_Oase-like_multi-hlx"/>
</dbReference>
<dbReference type="InterPro" id="IPR002051">
    <property type="entry name" value="Haem_Oase"/>
</dbReference>
<evidence type="ECO:0000256" key="6">
    <source>
        <dbReference type="ARBA" id="ARBA00023004"/>
    </source>
</evidence>
<dbReference type="PANTHER" id="PTHR10720">
    <property type="entry name" value="HEME OXYGENASE"/>
    <property type="match status" value="1"/>
</dbReference>
<dbReference type="Pfam" id="PF00145">
    <property type="entry name" value="DNA_methylase"/>
    <property type="match status" value="2"/>
</dbReference>
<gene>
    <name evidence="8" type="primary">Hmox2</name>
    <name evidence="8" type="ORF">AK812_SmicGene9003</name>
</gene>
<evidence type="ECO:0000259" key="7">
    <source>
        <dbReference type="PROSITE" id="PS50053"/>
    </source>
</evidence>
<evidence type="ECO:0000256" key="5">
    <source>
        <dbReference type="ARBA" id="ARBA00022723"/>
    </source>
</evidence>
<name>A0A1Q9EJI4_SYMMI</name>
<dbReference type="GO" id="GO:0020037">
    <property type="term" value="F:heme binding"/>
    <property type="evidence" value="ECO:0007669"/>
    <property type="project" value="TreeGrafter"/>
</dbReference>
<dbReference type="SMART" id="SM00213">
    <property type="entry name" value="UBQ"/>
    <property type="match status" value="1"/>
</dbReference>
<evidence type="ECO:0000256" key="4">
    <source>
        <dbReference type="ARBA" id="ARBA00022691"/>
    </source>
</evidence>
<feature type="domain" description="Ubiquitin-like" evidence="7">
    <location>
        <begin position="1252"/>
        <end position="1314"/>
    </location>
</feature>
<dbReference type="SUPFAM" id="SSF48613">
    <property type="entry name" value="Heme oxygenase-like"/>
    <property type="match status" value="1"/>
</dbReference>
<keyword evidence="5" id="KW-0479">Metal-binding</keyword>
<reference evidence="8 9" key="1">
    <citation type="submission" date="2016-02" db="EMBL/GenBank/DDBJ databases">
        <title>Genome analysis of coral dinoflagellate symbionts highlights evolutionary adaptations to a symbiotic lifestyle.</title>
        <authorList>
            <person name="Aranda M."/>
            <person name="Li Y."/>
            <person name="Liew Y.J."/>
            <person name="Baumgarten S."/>
            <person name="Simakov O."/>
            <person name="Wilson M."/>
            <person name="Piel J."/>
            <person name="Ashoor H."/>
            <person name="Bougouffa S."/>
            <person name="Bajic V.B."/>
            <person name="Ryu T."/>
            <person name="Ravasi T."/>
            <person name="Bayer T."/>
            <person name="Micklem G."/>
            <person name="Kim H."/>
            <person name="Bhak J."/>
            <person name="Lajeunesse T.C."/>
            <person name="Voolstra C.R."/>
        </authorList>
    </citation>
    <scope>NUCLEOTIDE SEQUENCE [LARGE SCALE GENOMIC DNA]</scope>
    <source>
        <strain evidence="8 9">CCMP2467</strain>
    </source>
</reference>
<evidence type="ECO:0000313" key="9">
    <source>
        <dbReference type="Proteomes" id="UP000186817"/>
    </source>
</evidence>
<accession>A0A1Q9EJI4</accession>
<protein>
    <submittedName>
        <fullName evidence="8">Heme oxygenase 2</fullName>
    </submittedName>
</protein>
<dbReference type="Proteomes" id="UP000186817">
    <property type="component" value="Unassembled WGS sequence"/>
</dbReference>
<keyword evidence="3" id="KW-0808">Transferase</keyword>
<dbReference type="InterPro" id="IPR018117">
    <property type="entry name" value="C5_DNA_meth_AS"/>
</dbReference>
<dbReference type="InterPro" id="IPR029063">
    <property type="entry name" value="SAM-dependent_MTases_sf"/>
</dbReference>